<protein>
    <recommendedName>
        <fullName evidence="3">SGNH hydrolase-type esterase domain-containing protein</fullName>
    </recommendedName>
</protein>
<dbReference type="AlphaFoldDB" id="A0A0S4KXZ7"/>
<dbReference type="RefSeq" id="WP_062485646.1">
    <property type="nucleotide sequence ID" value="NZ_LN885086.1"/>
</dbReference>
<gene>
    <name evidence="1" type="ORF">NITINOP_2399</name>
</gene>
<reference evidence="2" key="1">
    <citation type="submission" date="2015-09" db="EMBL/GenBank/DDBJ databases">
        <authorList>
            <person name="Daims H."/>
        </authorList>
    </citation>
    <scope>NUCLEOTIDE SEQUENCE [LARGE SCALE GENOMIC DNA]</scope>
</reference>
<evidence type="ECO:0000313" key="2">
    <source>
        <dbReference type="Proteomes" id="UP000066284"/>
    </source>
</evidence>
<dbReference type="Proteomes" id="UP000066284">
    <property type="component" value="Chromosome 1"/>
</dbReference>
<organism evidence="1 2">
    <name type="scientific">Candidatus Nitrospira inopinata</name>
    <dbReference type="NCBI Taxonomy" id="1715989"/>
    <lineage>
        <taxon>Bacteria</taxon>
        <taxon>Pseudomonadati</taxon>
        <taxon>Nitrospirota</taxon>
        <taxon>Nitrospiria</taxon>
        <taxon>Nitrospirales</taxon>
        <taxon>Nitrospiraceae</taxon>
        <taxon>Nitrospira</taxon>
    </lineage>
</organism>
<keyword evidence="2" id="KW-1185">Reference proteome</keyword>
<dbReference type="SUPFAM" id="SSF52266">
    <property type="entry name" value="SGNH hydrolase"/>
    <property type="match status" value="1"/>
</dbReference>
<accession>A0A0S4KXZ7</accession>
<evidence type="ECO:0000313" key="1">
    <source>
        <dbReference type="EMBL" id="CUQ67371.1"/>
    </source>
</evidence>
<dbReference type="EMBL" id="LN885086">
    <property type="protein sequence ID" value="CUQ67371.1"/>
    <property type="molecule type" value="Genomic_DNA"/>
</dbReference>
<name>A0A0S4KXZ7_9BACT</name>
<proteinExistence type="predicted"/>
<dbReference type="KEGG" id="nio:NITINOP_2399"/>
<dbReference type="STRING" id="1715989.NITINOP_2399"/>
<evidence type="ECO:0008006" key="3">
    <source>
        <dbReference type="Google" id="ProtNLM"/>
    </source>
</evidence>
<dbReference type="OrthoDB" id="7064934at2"/>
<sequence>MAQVPWDRLSRKRICFGHQSVGKNLIDGFQGHDQARLHVVESVNPETFRLPVFAHFRVGQNRDPLSKFQHFESVMTSGVGESVDVAFFKLCYVDITAHTDVGNLFNAYRRMMDDLALTYPAVTFLHVTVPLRRLESGVLQWIKAQWRGDDRERLAQVKRHAYNELLRATYGPSGRLFDLAAAEATYPDGRASVIRHEGETLPNLVSDYTDDGGHLNGRAAERIVTRLLACIGSIEEAVRDQ</sequence>